<accession>A0A443QDK6</accession>
<dbReference type="Proteomes" id="UP000288716">
    <property type="component" value="Unassembled WGS sequence"/>
</dbReference>
<dbReference type="AlphaFoldDB" id="A0A443QDK6"/>
<sequence length="54" mass="5855">MAALQPCDSRERSGSKVFVHSHLSQCSHVFLRGDTSHPSLEKPCSGPYKLALTG</sequence>
<organism evidence="1 2">
    <name type="scientific">Leptotrombidium deliense</name>
    <dbReference type="NCBI Taxonomy" id="299467"/>
    <lineage>
        <taxon>Eukaryota</taxon>
        <taxon>Metazoa</taxon>
        <taxon>Ecdysozoa</taxon>
        <taxon>Arthropoda</taxon>
        <taxon>Chelicerata</taxon>
        <taxon>Arachnida</taxon>
        <taxon>Acari</taxon>
        <taxon>Acariformes</taxon>
        <taxon>Trombidiformes</taxon>
        <taxon>Prostigmata</taxon>
        <taxon>Anystina</taxon>
        <taxon>Parasitengona</taxon>
        <taxon>Trombiculoidea</taxon>
        <taxon>Trombiculidae</taxon>
        <taxon>Leptotrombidium</taxon>
    </lineage>
</organism>
<evidence type="ECO:0000313" key="2">
    <source>
        <dbReference type="Proteomes" id="UP000288716"/>
    </source>
</evidence>
<dbReference type="VEuPathDB" id="VectorBase:LDEU014418"/>
<protein>
    <submittedName>
        <fullName evidence="1">Uncharacterized protein</fullName>
    </submittedName>
</protein>
<proteinExistence type="predicted"/>
<name>A0A443QDK6_9ACAR</name>
<gene>
    <name evidence="1" type="ORF">B4U80_10729</name>
</gene>
<evidence type="ECO:0000313" key="1">
    <source>
        <dbReference type="EMBL" id="RWS01105.1"/>
    </source>
</evidence>
<comment type="caution">
    <text evidence="1">The sequence shown here is derived from an EMBL/GenBank/DDBJ whole genome shotgun (WGS) entry which is preliminary data.</text>
</comment>
<keyword evidence="2" id="KW-1185">Reference proteome</keyword>
<reference evidence="1 2" key="1">
    <citation type="journal article" date="2018" name="Gigascience">
        <title>Genomes of trombidid mites reveal novel predicted allergens and laterally-transferred genes associated with secondary metabolism.</title>
        <authorList>
            <person name="Dong X."/>
            <person name="Chaisiri K."/>
            <person name="Xia D."/>
            <person name="Armstrong S.D."/>
            <person name="Fang Y."/>
            <person name="Donnelly M.J."/>
            <person name="Kadowaki T."/>
            <person name="McGarry J.W."/>
            <person name="Darby A.C."/>
            <person name="Makepeace B.L."/>
        </authorList>
    </citation>
    <scope>NUCLEOTIDE SEQUENCE [LARGE SCALE GENOMIC DNA]</scope>
    <source>
        <strain evidence="1">UoL-UT</strain>
    </source>
</reference>
<dbReference type="EMBL" id="NCKV01058287">
    <property type="protein sequence ID" value="RWS01105.1"/>
    <property type="molecule type" value="Genomic_DNA"/>
</dbReference>